<evidence type="ECO:0000313" key="2">
    <source>
        <dbReference type="Proteomes" id="UP001295684"/>
    </source>
</evidence>
<reference evidence="1" key="1">
    <citation type="submission" date="2023-07" db="EMBL/GenBank/DDBJ databases">
        <authorList>
            <consortium name="AG Swart"/>
            <person name="Singh M."/>
            <person name="Singh A."/>
            <person name="Seah K."/>
            <person name="Emmerich C."/>
        </authorList>
    </citation>
    <scope>NUCLEOTIDE SEQUENCE</scope>
    <source>
        <strain evidence="1">DP1</strain>
    </source>
</reference>
<name>A0AAD1XVM8_EUPCR</name>
<comment type="caution">
    <text evidence="1">The sequence shown here is derived from an EMBL/GenBank/DDBJ whole genome shotgun (WGS) entry which is preliminary data.</text>
</comment>
<dbReference type="EMBL" id="CAMPGE010021579">
    <property type="protein sequence ID" value="CAI2379724.1"/>
    <property type="molecule type" value="Genomic_DNA"/>
</dbReference>
<dbReference type="Proteomes" id="UP001295684">
    <property type="component" value="Unassembled WGS sequence"/>
</dbReference>
<keyword evidence="2" id="KW-1185">Reference proteome</keyword>
<sequence length="58" mass="6623">MGYFIPSFLSPLSLLSLATFLTSNVGCPAVFRESVIFFCILVVQWLHAFPQQYSFKFL</sequence>
<organism evidence="1 2">
    <name type="scientific">Euplotes crassus</name>
    <dbReference type="NCBI Taxonomy" id="5936"/>
    <lineage>
        <taxon>Eukaryota</taxon>
        <taxon>Sar</taxon>
        <taxon>Alveolata</taxon>
        <taxon>Ciliophora</taxon>
        <taxon>Intramacronucleata</taxon>
        <taxon>Spirotrichea</taxon>
        <taxon>Hypotrichia</taxon>
        <taxon>Euplotida</taxon>
        <taxon>Euplotidae</taxon>
        <taxon>Moneuplotes</taxon>
    </lineage>
</organism>
<proteinExistence type="predicted"/>
<gene>
    <name evidence="1" type="ORF">ECRASSUSDP1_LOCUS21137</name>
</gene>
<dbReference type="AlphaFoldDB" id="A0AAD1XVM8"/>
<accession>A0AAD1XVM8</accession>
<protein>
    <submittedName>
        <fullName evidence="1">Uncharacterized protein</fullName>
    </submittedName>
</protein>
<evidence type="ECO:0000313" key="1">
    <source>
        <dbReference type="EMBL" id="CAI2379724.1"/>
    </source>
</evidence>